<organism evidence="6 7">
    <name type="scientific">Elliptochloris bilobata</name>
    <dbReference type="NCBI Taxonomy" id="381761"/>
    <lineage>
        <taxon>Eukaryota</taxon>
        <taxon>Viridiplantae</taxon>
        <taxon>Chlorophyta</taxon>
        <taxon>core chlorophytes</taxon>
        <taxon>Trebouxiophyceae</taxon>
        <taxon>Trebouxiophyceae incertae sedis</taxon>
        <taxon>Elliptochloris clade</taxon>
        <taxon>Elliptochloris</taxon>
    </lineage>
</organism>
<evidence type="ECO:0000256" key="4">
    <source>
        <dbReference type="SAM" id="MobiDB-lite"/>
    </source>
</evidence>
<comment type="caution">
    <text evidence="6">The sequence shown here is derived from an EMBL/GenBank/DDBJ whole genome shotgun (WGS) entry which is preliminary data.</text>
</comment>
<dbReference type="GO" id="GO:0005730">
    <property type="term" value="C:nucleolus"/>
    <property type="evidence" value="ECO:0007669"/>
    <property type="project" value="TreeGrafter"/>
</dbReference>
<keyword evidence="7" id="KW-1185">Reference proteome</keyword>
<dbReference type="InterPro" id="IPR015943">
    <property type="entry name" value="WD40/YVTN_repeat-like_dom_sf"/>
</dbReference>
<dbReference type="PANTHER" id="PTHR45903">
    <property type="entry name" value="GLUTAMATE-RICH WD REPEAT-CONTAINING PROTEIN 1"/>
    <property type="match status" value="1"/>
</dbReference>
<name>A0AAW1S3H4_9CHLO</name>
<accession>A0AAW1S3H4</accession>
<feature type="region of interest" description="Disordered" evidence="4">
    <location>
        <begin position="1"/>
        <end position="64"/>
    </location>
</feature>
<keyword evidence="3" id="KW-0677">Repeat</keyword>
<dbReference type="PANTHER" id="PTHR45903:SF1">
    <property type="entry name" value="GLUTAMATE-RICH WD REPEAT-CONTAINING PROTEIN 1"/>
    <property type="match status" value="1"/>
</dbReference>
<feature type="compositionally biased region" description="Low complexity" evidence="4">
    <location>
        <begin position="1"/>
        <end position="19"/>
    </location>
</feature>
<sequence>MRPPKGSKAANGKLGGSAKKGSKGKKNKERGGSSGGSGAGGGGGVQPSAPAVWRPGQDGVDEGEALQYDPTAYDCLHRLTLDWPCLSFDVLPDELGAPRSAFPHSLLLAAGTQAATAGGNSLTLLKLSNLTQGRHGSRAMREDSDEESSSSDEDDDAPPVMHSRALAHVGGVNRLRAMPQRPGVLAAWADTGAVQVFDAVAQLADLAAAPDERAARGKPLRQAPRQAHAHAAEGFALDWSRVVAGRLASGDCAGAIHVWEPTDKGGWLVGGAHQ</sequence>
<keyword evidence="2" id="KW-0853">WD repeat</keyword>
<dbReference type="Proteomes" id="UP001445335">
    <property type="component" value="Unassembled WGS sequence"/>
</dbReference>
<comment type="similarity">
    <text evidence="1">Belongs to the WD repeat RBAP46/RBAP48/MSI1 family.</text>
</comment>
<protein>
    <recommendedName>
        <fullName evidence="5">Histone-binding protein RBBP4-like N-terminal domain-containing protein</fullName>
    </recommendedName>
</protein>
<evidence type="ECO:0000256" key="1">
    <source>
        <dbReference type="ARBA" id="ARBA00009341"/>
    </source>
</evidence>
<feature type="non-terminal residue" evidence="6">
    <location>
        <position position="274"/>
    </location>
</feature>
<proteinExistence type="inferred from homology"/>
<dbReference type="InterPro" id="IPR051972">
    <property type="entry name" value="Glutamate-rich_WD_repeat"/>
</dbReference>
<dbReference type="Pfam" id="PF12265">
    <property type="entry name" value="CAF1C_H4-bd"/>
    <property type="match status" value="1"/>
</dbReference>
<feature type="region of interest" description="Disordered" evidence="4">
    <location>
        <begin position="132"/>
        <end position="160"/>
    </location>
</feature>
<feature type="domain" description="Histone-binding protein RBBP4-like N-terminal" evidence="5">
    <location>
        <begin position="64"/>
        <end position="130"/>
    </location>
</feature>
<feature type="compositionally biased region" description="Gly residues" evidence="4">
    <location>
        <begin position="32"/>
        <end position="45"/>
    </location>
</feature>
<evidence type="ECO:0000256" key="2">
    <source>
        <dbReference type="ARBA" id="ARBA00022574"/>
    </source>
</evidence>
<dbReference type="GO" id="GO:0042254">
    <property type="term" value="P:ribosome biogenesis"/>
    <property type="evidence" value="ECO:0007669"/>
    <property type="project" value="TreeGrafter"/>
</dbReference>
<reference evidence="6 7" key="1">
    <citation type="journal article" date="2024" name="Nat. Commun.">
        <title>Phylogenomics reveals the evolutionary origins of lichenization in chlorophyte algae.</title>
        <authorList>
            <person name="Puginier C."/>
            <person name="Libourel C."/>
            <person name="Otte J."/>
            <person name="Skaloud P."/>
            <person name="Haon M."/>
            <person name="Grisel S."/>
            <person name="Petersen M."/>
            <person name="Berrin J.G."/>
            <person name="Delaux P.M."/>
            <person name="Dal Grande F."/>
            <person name="Keller J."/>
        </authorList>
    </citation>
    <scope>NUCLEOTIDE SEQUENCE [LARGE SCALE GENOMIC DNA]</scope>
    <source>
        <strain evidence="6 7">SAG 245.80</strain>
    </source>
</reference>
<dbReference type="InterPro" id="IPR022052">
    <property type="entry name" value="Histone-bd_RBBP4-like_N"/>
</dbReference>
<feature type="compositionally biased region" description="Acidic residues" evidence="4">
    <location>
        <begin position="143"/>
        <end position="157"/>
    </location>
</feature>
<dbReference type="Gene3D" id="2.130.10.10">
    <property type="entry name" value="YVTN repeat-like/Quinoprotein amine dehydrogenase"/>
    <property type="match status" value="1"/>
</dbReference>
<evidence type="ECO:0000313" key="7">
    <source>
        <dbReference type="Proteomes" id="UP001445335"/>
    </source>
</evidence>
<dbReference type="AlphaFoldDB" id="A0AAW1S3H4"/>
<gene>
    <name evidence="6" type="ORF">WJX81_000921</name>
</gene>
<evidence type="ECO:0000256" key="3">
    <source>
        <dbReference type="ARBA" id="ARBA00022737"/>
    </source>
</evidence>
<evidence type="ECO:0000259" key="5">
    <source>
        <dbReference type="Pfam" id="PF12265"/>
    </source>
</evidence>
<evidence type="ECO:0000313" key="6">
    <source>
        <dbReference type="EMBL" id="KAK9840556.1"/>
    </source>
</evidence>
<dbReference type="EMBL" id="JALJOU010000013">
    <property type="protein sequence ID" value="KAK9840556.1"/>
    <property type="molecule type" value="Genomic_DNA"/>
</dbReference>